<reference evidence="2 3" key="1">
    <citation type="journal article" date="2013" name="Nat. Commun.">
        <title>Genome analysis reveals insights into physiology and longevity of the Brandt's bat Myotis brandtii.</title>
        <authorList>
            <person name="Seim I."/>
            <person name="Fang X."/>
            <person name="Xiong Z."/>
            <person name="Lobanov A.V."/>
            <person name="Huang Z."/>
            <person name="Ma S."/>
            <person name="Feng Y."/>
            <person name="Turanov A.A."/>
            <person name="Zhu Y."/>
            <person name="Lenz T.L."/>
            <person name="Gerashchenko M.V."/>
            <person name="Fan D."/>
            <person name="Hee Yim S."/>
            <person name="Yao X."/>
            <person name="Jordan D."/>
            <person name="Xiong Y."/>
            <person name="Ma Y."/>
            <person name="Lyapunov A.N."/>
            <person name="Chen G."/>
            <person name="Kulakova O.I."/>
            <person name="Sun Y."/>
            <person name="Lee S.G."/>
            <person name="Bronson R.T."/>
            <person name="Moskalev A.A."/>
            <person name="Sunyaev S.R."/>
            <person name="Zhang G."/>
            <person name="Krogh A."/>
            <person name="Wang J."/>
            <person name="Gladyshev V.N."/>
        </authorList>
    </citation>
    <scope>NUCLEOTIDE SEQUENCE [LARGE SCALE GENOMIC DNA]</scope>
</reference>
<feature type="compositionally biased region" description="Polar residues" evidence="1">
    <location>
        <begin position="35"/>
        <end position="46"/>
    </location>
</feature>
<dbReference type="EMBL" id="KE163431">
    <property type="protein sequence ID" value="EPQ12083.1"/>
    <property type="molecule type" value="Genomic_DNA"/>
</dbReference>
<organism evidence="2 3">
    <name type="scientific">Myotis brandtii</name>
    <name type="common">Brandt's bat</name>
    <dbReference type="NCBI Taxonomy" id="109478"/>
    <lineage>
        <taxon>Eukaryota</taxon>
        <taxon>Metazoa</taxon>
        <taxon>Chordata</taxon>
        <taxon>Craniata</taxon>
        <taxon>Vertebrata</taxon>
        <taxon>Euteleostomi</taxon>
        <taxon>Mammalia</taxon>
        <taxon>Eutheria</taxon>
        <taxon>Laurasiatheria</taxon>
        <taxon>Chiroptera</taxon>
        <taxon>Yangochiroptera</taxon>
        <taxon>Vespertilionidae</taxon>
        <taxon>Myotis</taxon>
    </lineage>
</organism>
<keyword evidence="3" id="KW-1185">Reference proteome</keyword>
<dbReference type="Proteomes" id="UP000052978">
    <property type="component" value="Unassembled WGS sequence"/>
</dbReference>
<accession>S7PMM1</accession>
<sequence length="78" mass="8227">MSQPVRGPSFLDTRDAAPVLTPIGWFLRKPIRVTAQHSHTSKSPGLTDSIHPENAGHEAPNPSAAALEGPGPDPDLGR</sequence>
<protein>
    <submittedName>
        <fullName evidence="2">Uncharacterized protein</fullName>
    </submittedName>
</protein>
<proteinExistence type="predicted"/>
<feature type="region of interest" description="Disordered" evidence="1">
    <location>
        <begin position="35"/>
        <end position="78"/>
    </location>
</feature>
<dbReference type="AlphaFoldDB" id="S7PMM1"/>
<evidence type="ECO:0000256" key="1">
    <source>
        <dbReference type="SAM" id="MobiDB-lite"/>
    </source>
</evidence>
<gene>
    <name evidence="2" type="ORF">D623_10001341</name>
</gene>
<name>S7PMM1_MYOBR</name>
<evidence type="ECO:0000313" key="2">
    <source>
        <dbReference type="EMBL" id="EPQ12083.1"/>
    </source>
</evidence>
<evidence type="ECO:0000313" key="3">
    <source>
        <dbReference type="Proteomes" id="UP000052978"/>
    </source>
</evidence>